<comment type="caution">
    <text evidence="2">The sequence shown here is derived from an EMBL/GenBank/DDBJ whole genome shotgun (WGS) entry which is preliminary data.</text>
</comment>
<feature type="region of interest" description="Disordered" evidence="1">
    <location>
        <begin position="1"/>
        <end position="23"/>
    </location>
</feature>
<evidence type="ECO:0000256" key="1">
    <source>
        <dbReference type="SAM" id="MobiDB-lite"/>
    </source>
</evidence>
<feature type="region of interest" description="Disordered" evidence="1">
    <location>
        <begin position="41"/>
        <end position="65"/>
    </location>
</feature>
<organism evidence="2 3">
    <name type="scientific">Tanacetum coccineum</name>
    <dbReference type="NCBI Taxonomy" id="301880"/>
    <lineage>
        <taxon>Eukaryota</taxon>
        <taxon>Viridiplantae</taxon>
        <taxon>Streptophyta</taxon>
        <taxon>Embryophyta</taxon>
        <taxon>Tracheophyta</taxon>
        <taxon>Spermatophyta</taxon>
        <taxon>Magnoliopsida</taxon>
        <taxon>eudicotyledons</taxon>
        <taxon>Gunneridae</taxon>
        <taxon>Pentapetalae</taxon>
        <taxon>asterids</taxon>
        <taxon>campanulids</taxon>
        <taxon>Asterales</taxon>
        <taxon>Asteraceae</taxon>
        <taxon>Asteroideae</taxon>
        <taxon>Anthemideae</taxon>
        <taxon>Anthemidinae</taxon>
        <taxon>Tanacetum</taxon>
    </lineage>
</organism>
<dbReference type="EMBL" id="BQNB010009669">
    <property type="protein sequence ID" value="GJS66724.1"/>
    <property type="molecule type" value="Genomic_DNA"/>
</dbReference>
<evidence type="ECO:0000313" key="2">
    <source>
        <dbReference type="EMBL" id="GJS66724.1"/>
    </source>
</evidence>
<proteinExistence type="predicted"/>
<gene>
    <name evidence="2" type="ORF">Tco_0681288</name>
</gene>
<protein>
    <submittedName>
        <fullName evidence="2">Uncharacterized protein</fullName>
    </submittedName>
</protein>
<evidence type="ECO:0000313" key="3">
    <source>
        <dbReference type="Proteomes" id="UP001151760"/>
    </source>
</evidence>
<reference evidence="2" key="1">
    <citation type="journal article" date="2022" name="Int. J. Mol. Sci.">
        <title>Draft Genome of Tanacetum Coccineum: Genomic Comparison of Closely Related Tanacetum-Family Plants.</title>
        <authorList>
            <person name="Yamashiro T."/>
            <person name="Shiraishi A."/>
            <person name="Nakayama K."/>
            <person name="Satake H."/>
        </authorList>
    </citation>
    <scope>NUCLEOTIDE SEQUENCE</scope>
</reference>
<keyword evidence="3" id="KW-1185">Reference proteome</keyword>
<reference evidence="2" key="2">
    <citation type="submission" date="2022-01" db="EMBL/GenBank/DDBJ databases">
        <authorList>
            <person name="Yamashiro T."/>
            <person name="Shiraishi A."/>
            <person name="Satake H."/>
            <person name="Nakayama K."/>
        </authorList>
    </citation>
    <scope>NUCLEOTIDE SEQUENCE</scope>
</reference>
<sequence>METCGRRKVVGEPTPPDRDPRDVETIKRLQQRIQELELQQLWPDSPAEEAKTEPNVWDDESIDVNPFGGEKPRYVNRLFQPRRNDHAVDRNDRYRDDPIRSPGLKIEIPEFTGKVETWEKMKRLMKAKFLSANHRQEAFLDYHNLSQQNDDAGALDRNINIEHLIRRFVRQGNESDPHDVKIASLKQRIQELEFPQLQQDSPTKEVETESNETESKPIIWDIGDEEEEYPFVNTYPSFQEEPIMLVEEESSPVYDTDNEEEESMPVYDTDIEDVIEEEEGFVGKGGFGREEENIEDVVVVANDLCSSMIQNILSVDFEEDINTKSHELMSFEKSIIIK</sequence>
<accession>A0ABQ4XMW2</accession>
<dbReference type="Proteomes" id="UP001151760">
    <property type="component" value="Unassembled WGS sequence"/>
</dbReference>
<name>A0ABQ4XMW2_9ASTR</name>
<feature type="non-terminal residue" evidence="2">
    <location>
        <position position="338"/>
    </location>
</feature>